<feature type="domain" description="Receptor ligand binding region" evidence="6">
    <location>
        <begin position="1"/>
        <end position="150"/>
    </location>
</feature>
<dbReference type="InterPro" id="IPR028082">
    <property type="entry name" value="Peripla_BP_I"/>
</dbReference>
<comment type="caution">
    <text evidence="7">The sequence shown here is derived from an EMBL/GenBank/DDBJ whole genome shotgun (WGS) entry which is preliminary data.</text>
</comment>
<protein>
    <submittedName>
        <fullName evidence="7">Metabotropic glutamate receptor 2-like protein</fullName>
    </submittedName>
</protein>
<dbReference type="AlphaFoldDB" id="A0A1Y3BMJ5"/>
<evidence type="ECO:0000256" key="4">
    <source>
        <dbReference type="ARBA" id="ARBA00023136"/>
    </source>
</evidence>
<dbReference type="InterPro" id="IPR001828">
    <property type="entry name" value="ANF_lig-bd_rcpt"/>
</dbReference>
<keyword evidence="8" id="KW-1185">Reference proteome</keyword>
<reference evidence="7 8" key="1">
    <citation type="submission" date="2017-03" db="EMBL/GenBank/DDBJ databases">
        <title>Genome Survey of Euroglyphus maynei.</title>
        <authorList>
            <person name="Arlian L.G."/>
            <person name="Morgan M.S."/>
            <person name="Rider S.D."/>
        </authorList>
    </citation>
    <scope>NUCLEOTIDE SEQUENCE [LARGE SCALE GENOMIC DNA]</scope>
    <source>
        <strain evidence="7">Arlian Lab</strain>
        <tissue evidence="7">Whole body</tissue>
    </source>
</reference>
<dbReference type="InterPro" id="IPR050726">
    <property type="entry name" value="mGluR"/>
</dbReference>
<evidence type="ECO:0000256" key="5">
    <source>
        <dbReference type="ARBA" id="ARBA00023180"/>
    </source>
</evidence>
<keyword evidence="5" id="KW-0325">Glycoprotein</keyword>
<name>A0A1Y3BMJ5_EURMA</name>
<dbReference type="SUPFAM" id="SSF53822">
    <property type="entry name" value="Periplasmic binding protein-like I"/>
    <property type="match status" value="1"/>
</dbReference>
<evidence type="ECO:0000256" key="1">
    <source>
        <dbReference type="ARBA" id="ARBA00004370"/>
    </source>
</evidence>
<gene>
    <name evidence="7" type="ORF">BLA29_004807</name>
</gene>
<keyword evidence="7" id="KW-0675">Receptor</keyword>
<keyword evidence="4" id="KW-0472">Membrane</keyword>
<organism evidence="7 8">
    <name type="scientific">Euroglyphus maynei</name>
    <name type="common">Mayne's house dust mite</name>
    <dbReference type="NCBI Taxonomy" id="6958"/>
    <lineage>
        <taxon>Eukaryota</taxon>
        <taxon>Metazoa</taxon>
        <taxon>Ecdysozoa</taxon>
        <taxon>Arthropoda</taxon>
        <taxon>Chelicerata</taxon>
        <taxon>Arachnida</taxon>
        <taxon>Acari</taxon>
        <taxon>Acariformes</taxon>
        <taxon>Sarcoptiformes</taxon>
        <taxon>Astigmata</taxon>
        <taxon>Psoroptidia</taxon>
        <taxon>Analgoidea</taxon>
        <taxon>Pyroglyphidae</taxon>
        <taxon>Pyroglyphinae</taxon>
        <taxon>Euroglyphus</taxon>
    </lineage>
</organism>
<accession>A0A1Y3BMJ5</accession>
<proteinExistence type="predicted"/>
<keyword evidence="2" id="KW-0812">Transmembrane</keyword>
<evidence type="ECO:0000313" key="7">
    <source>
        <dbReference type="EMBL" id="OTF81033.1"/>
    </source>
</evidence>
<dbReference type="Gene3D" id="3.40.50.2300">
    <property type="match status" value="1"/>
</dbReference>
<dbReference type="PANTHER" id="PTHR24060">
    <property type="entry name" value="METABOTROPIC GLUTAMATE RECEPTOR"/>
    <property type="match status" value="1"/>
</dbReference>
<dbReference type="OrthoDB" id="9987222at2759"/>
<evidence type="ECO:0000256" key="2">
    <source>
        <dbReference type="ARBA" id="ARBA00022692"/>
    </source>
</evidence>
<dbReference type="GO" id="GO:0016020">
    <property type="term" value="C:membrane"/>
    <property type="evidence" value="ECO:0007669"/>
    <property type="project" value="UniProtKB-SubCell"/>
</dbReference>
<sequence length="153" mass="17539">MQAVKRNNVTGQFYWIGSDGWSARKLVYDGNEHQVEGTISVQPMASPVPGFYDYFFSLTPKNNHRNPWFIEYWEHTNCTGDERTMIAENESDDDVEMQLQFVSDAVLAFAYAIKSMQQELCPNTYGVCPRMLAADGSQLLQHLRTVQFKGKIE</sequence>
<evidence type="ECO:0000256" key="3">
    <source>
        <dbReference type="ARBA" id="ARBA00022989"/>
    </source>
</evidence>
<comment type="subcellular location">
    <subcellularLocation>
        <location evidence="1">Membrane</location>
    </subcellularLocation>
</comment>
<dbReference type="EMBL" id="MUJZ01015561">
    <property type="protein sequence ID" value="OTF81033.1"/>
    <property type="molecule type" value="Genomic_DNA"/>
</dbReference>
<dbReference type="Proteomes" id="UP000194236">
    <property type="component" value="Unassembled WGS sequence"/>
</dbReference>
<evidence type="ECO:0000313" key="8">
    <source>
        <dbReference type="Proteomes" id="UP000194236"/>
    </source>
</evidence>
<evidence type="ECO:0000259" key="6">
    <source>
        <dbReference type="Pfam" id="PF01094"/>
    </source>
</evidence>
<keyword evidence="3" id="KW-1133">Transmembrane helix</keyword>
<dbReference type="Pfam" id="PF01094">
    <property type="entry name" value="ANF_receptor"/>
    <property type="match status" value="1"/>
</dbReference>